<name>A0A9Q3BUQ2_9BASI</name>
<organism evidence="1 2">
    <name type="scientific">Austropuccinia psidii MF-1</name>
    <dbReference type="NCBI Taxonomy" id="1389203"/>
    <lineage>
        <taxon>Eukaryota</taxon>
        <taxon>Fungi</taxon>
        <taxon>Dikarya</taxon>
        <taxon>Basidiomycota</taxon>
        <taxon>Pucciniomycotina</taxon>
        <taxon>Pucciniomycetes</taxon>
        <taxon>Pucciniales</taxon>
        <taxon>Sphaerophragmiaceae</taxon>
        <taxon>Austropuccinia</taxon>
    </lineage>
</organism>
<comment type="caution">
    <text evidence="1">The sequence shown here is derived from an EMBL/GenBank/DDBJ whole genome shotgun (WGS) entry which is preliminary data.</text>
</comment>
<protein>
    <submittedName>
        <fullName evidence="1">Uncharacterized protein</fullName>
    </submittedName>
</protein>
<proteinExistence type="predicted"/>
<sequence>MDNFTLWFTCKDYKVPHASEWAGPNSLRDYVHILECVEEAARDAFNRMVYMETGGNNRLKQHHDKTRQYIMRLISLTLNLLNFDIRSRDGPWIMTHFRTMLMILTHHLSIMNANIEGPRDNINNCHL</sequence>
<gene>
    <name evidence="1" type="ORF">O181_012486</name>
</gene>
<evidence type="ECO:0000313" key="2">
    <source>
        <dbReference type="Proteomes" id="UP000765509"/>
    </source>
</evidence>
<evidence type="ECO:0000313" key="1">
    <source>
        <dbReference type="EMBL" id="MBW0472771.1"/>
    </source>
</evidence>
<keyword evidence="2" id="KW-1185">Reference proteome</keyword>
<dbReference type="Proteomes" id="UP000765509">
    <property type="component" value="Unassembled WGS sequence"/>
</dbReference>
<accession>A0A9Q3BUQ2</accession>
<dbReference type="AlphaFoldDB" id="A0A9Q3BUQ2"/>
<reference evidence="1" key="1">
    <citation type="submission" date="2021-03" db="EMBL/GenBank/DDBJ databases">
        <title>Draft genome sequence of rust myrtle Austropuccinia psidii MF-1, a brazilian biotype.</title>
        <authorList>
            <person name="Quecine M.C."/>
            <person name="Pachon D.M.R."/>
            <person name="Bonatelli M.L."/>
            <person name="Correr F.H."/>
            <person name="Franceschini L.M."/>
            <person name="Leite T.F."/>
            <person name="Margarido G.R.A."/>
            <person name="Almeida C.A."/>
            <person name="Ferrarezi J.A."/>
            <person name="Labate C.A."/>
        </authorList>
    </citation>
    <scope>NUCLEOTIDE SEQUENCE</scope>
    <source>
        <strain evidence="1">MF-1</strain>
    </source>
</reference>
<dbReference type="EMBL" id="AVOT02003196">
    <property type="protein sequence ID" value="MBW0472771.1"/>
    <property type="molecule type" value="Genomic_DNA"/>
</dbReference>